<dbReference type="Pfam" id="PF02527">
    <property type="entry name" value="GidB"/>
    <property type="match status" value="1"/>
</dbReference>
<organism evidence="7 8">
    <name type="scientific">Ameyamaea chiangmaiensis</name>
    <dbReference type="NCBI Taxonomy" id="442969"/>
    <lineage>
        <taxon>Bacteria</taxon>
        <taxon>Pseudomonadati</taxon>
        <taxon>Pseudomonadota</taxon>
        <taxon>Alphaproteobacteria</taxon>
        <taxon>Acetobacterales</taxon>
        <taxon>Acetobacteraceae</taxon>
        <taxon>Ameyamaea</taxon>
    </lineage>
</organism>
<keyword evidence="2 6" id="KW-0698">rRNA processing</keyword>
<name>A0A850PA26_9PROT</name>
<comment type="similarity">
    <text evidence="6">Belongs to the methyltransferase superfamily. RNA methyltransferase RsmG family.</text>
</comment>
<evidence type="ECO:0000256" key="2">
    <source>
        <dbReference type="ARBA" id="ARBA00022552"/>
    </source>
</evidence>
<proteinExistence type="inferred from homology"/>
<dbReference type="RefSeq" id="WP_176613726.1">
    <property type="nucleotide sequence ID" value="NZ_JABXXR010000064.1"/>
</dbReference>
<accession>A0A850PA26</accession>
<evidence type="ECO:0000313" key="8">
    <source>
        <dbReference type="Proteomes" id="UP000585665"/>
    </source>
</evidence>
<dbReference type="PIRSF" id="PIRSF003078">
    <property type="entry name" value="GidB"/>
    <property type="match status" value="1"/>
</dbReference>
<reference evidence="7 8" key="1">
    <citation type="submission" date="2020-06" db="EMBL/GenBank/DDBJ databases">
        <title>Description of novel acetic acid bacteria.</title>
        <authorList>
            <person name="Sombolestani A."/>
        </authorList>
    </citation>
    <scope>NUCLEOTIDE SEQUENCE [LARGE SCALE GENOMIC DNA]</scope>
    <source>
        <strain evidence="7 8">LMG 27010</strain>
    </source>
</reference>
<evidence type="ECO:0000313" key="7">
    <source>
        <dbReference type="EMBL" id="NVN40788.1"/>
    </source>
</evidence>
<dbReference type="AlphaFoldDB" id="A0A850PA26"/>
<keyword evidence="1 6" id="KW-0963">Cytoplasm</keyword>
<evidence type="ECO:0000256" key="6">
    <source>
        <dbReference type="HAMAP-Rule" id="MF_00074"/>
    </source>
</evidence>
<comment type="catalytic activity">
    <reaction evidence="6">
        <text>guanosine(527) in 16S rRNA + S-adenosyl-L-methionine = N(7)-methylguanosine(527) in 16S rRNA + S-adenosyl-L-homocysteine</text>
        <dbReference type="Rhea" id="RHEA:42732"/>
        <dbReference type="Rhea" id="RHEA-COMP:10209"/>
        <dbReference type="Rhea" id="RHEA-COMP:10210"/>
        <dbReference type="ChEBI" id="CHEBI:57856"/>
        <dbReference type="ChEBI" id="CHEBI:59789"/>
        <dbReference type="ChEBI" id="CHEBI:74269"/>
        <dbReference type="ChEBI" id="CHEBI:74480"/>
        <dbReference type="EC" id="2.1.1.170"/>
    </reaction>
</comment>
<evidence type="ECO:0000256" key="1">
    <source>
        <dbReference type="ARBA" id="ARBA00022490"/>
    </source>
</evidence>
<gene>
    <name evidence="6 7" type="primary">rsmG</name>
    <name evidence="7" type="ORF">HUK82_09460</name>
</gene>
<dbReference type="GO" id="GO:0070043">
    <property type="term" value="F:rRNA (guanine-N7-)-methyltransferase activity"/>
    <property type="evidence" value="ECO:0007669"/>
    <property type="project" value="UniProtKB-UniRule"/>
</dbReference>
<dbReference type="InterPro" id="IPR029063">
    <property type="entry name" value="SAM-dependent_MTases_sf"/>
</dbReference>
<protein>
    <recommendedName>
        <fullName evidence="6">Ribosomal RNA small subunit methyltransferase G</fullName>
        <ecNumber evidence="6">2.1.1.170</ecNumber>
    </recommendedName>
    <alternativeName>
        <fullName evidence="6">16S rRNA 7-methylguanosine methyltransferase</fullName>
        <shortName evidence="6">16S rRNA m7G methyltransferase</shortName>
    </alternativeName>
</protein>
<keyword evidence="8" id="KW-1185">Reference proteome</keyword>
<dbReference type="InterPro" id="IPR003682">
    <property type="entry name" value="rRNA_ssu_MeTfrase_G"/>
</dbReference>
<dbReference type="Gene3D" id="3.40.50.150">
    <property type="entry name" value="Vaccinia Virus protein VP39"/>
    <property type="match status" value="1"/>
</dbReference>
<keyword evidence="3 6" id="KW-0489">Methyltransferase</keyword>
<evidence type="ECO:0000256" key="4">
    <source>
        <dbReference type="ARBA" id="ARBA00022679"/>
    </source>
</evidence>
<comment type="caution">
    <text evidence="7">The sequence shown here is derived from an EMBL/GenBank/DDBJ whole genome shotgun (WGS) entry which is preliminary data.</text>
</comment>
<dbReference type="PANTHER" id="PTHR31760">
    <property type="entry name" value="S-ADENOSYL-L-METHIONINE-DEPENDENT METHYLTRANSFERASES SUPERFAMILY PROTEIN"/>
    <property type="match status" value="1"/>
</dbReference>
<dbReference type="EMBL" id="JABXXR010000064">
    <property type="protein sequence ID" value="NVN40788.1"/>
    <property type="molecule type" value="Genomic_DNA"/>
</dbReference>
<evidence type="ECO:0000256" key="5">
    <source>
        <dbReference type="ARBA" id="ARBA00022691"/>
    </source>
</evidence>
<dbReference type="PANTHER" id="PTHR31760:SF0">
    <property type="entry name" value="S-ADENOSYL-L-METHIONINE-DEPENDENT METHYLTRANSFERASES SUPERFAMILY PROTEIN"/>
    <property type="match status" value="1"/>
</dbReference>
<keyword evidence="4 6" id="KW-0808">Transferase</keyword>
<evidence type="ECO:0000256" key="3">
    <source>
        <dbReference type="ARBA" id="ARBA00022603"/>
    </source>
</evidence>
<dbReference type="HAMAP" id="MF_00074">
    <property type="entry name" value="16SrRNA_methyltr_G"/>
    <property type="match status" value="1"/>
</dbReference>
<comment type="subcellular location">
    <subcellularLocation>
        <location evidence="6">Cytoplasm</location>
    </subcellularLocation>
</comment>
<dbReference type="GO" id="GO:0005829">
    <property type="term" value="C:cytosol"/>
    <property type="evidence" value="ECO:0007669"/>
    <property type="project" value="TreeGrafter"/>
</dbReference>
<dbReference type="EC" id="2.1.1.170" evidence="6"/>
<feature type="binding site" evidence="6">
    <location>
        <position position="67"/>
    </location>
    <ligand>
        <name>S-adenosyl-L-methionine</name>
        <dbReference type="ChEBI" id="CHEBI:59789"/>
    </ligand>
</feature>
<feature type="binding site" evidence="6">
    <location>
        <position position="62"/>
    </location>
    <ligand>
        <name>S-adenosyl-L-methionine</name>
        <dbReference type="ChEBI" id="CHEBI:59789"/>
    </ligand>
</feature>
<feature type="binding site" evidence="6">
    <location>
        <begin position="111"/>
        <end position="112"/>
    </location>
    <ligand>
        <name>S-adenosyl-L-methionine</name>
        <dbReference type="ChEBI" id="CHEBI:59789"/>
    </ligand>
</feature>
<dbReference type="NCBIfam" id="TIGR00138">
    <property type="entry name" value="rsmG_gidB"/>
    <property type="match status" value="1"/>
</dbReference>
<dbReference type="SUPFAM" id="SSF53335">
    <property type="entry name" value="S-adenosyl-L-methionine-dependent methyltransferases"/>
    <property type="match status" value="1"/>
</dbReference>
<dbReference type="Proteomes" id="UP000585665">
    <property type="component" value="Unassembled WGS sequence"/>
</dbReference>
<comment type="caution">
    <text evidence="6">Lacks conserved residue(s) required for the propagation of feature annotation.</text>
</comment>
<sequence>MSAVSRETQARLAVFAALLERWNARINLVSPRDVPHLWSRHIDDSLQIVPLVESASAITDLGSGGGFPGLIVAIATGIPTTLIESDQRKSTFLREAARETGTSVHVVARRIELADVPPAPVVTARALAPVTQLLAWAVPLLSPGGACVFLKGRQVDAELTDAARDWHMAIDRVPSRTSPDGVILKIRDIRRAQTVD</sequence>
<feature type="binding site" evidence="6">
    <location>
        <position position="125"/>
    </location>
    <ligand>
        <name>S-adenosyl-L-methionine</name>
        <dbReference type="ChEBI" id="CHEBI:59789"/>
    </ligand>
</feature>
<comment type="function">
    <text evidence="6">Specifically methylates the N7 position of guanine in position 527 of 16S rRNA.</text>
</comment>
<keyword evidence="5 6" id="KW-0949">S-adenosyl-L-methionine</keyword>